<reference evidence="3" key="2">
    <citation type="submission" date="2015-01" db="EMBL/GenBank/DDBJ databases">
        <title>Evolutionary Origins and Diversification of the Mycorrhizal Mutualists.</title>
        <authorList>
            <consortium name="DOE Joint Genome Institute"/>
            <consortium name="Mycorrhizal Genomics Consortium"/>
            <person name="Kohler A."/>
            <person name="Kuo A."/>
            <person name="Nagy L.G."/>
            <person name="Floudas D."/>
            <person name="Copeland A."/>
            <person name="Barry K.W."/>
            <person name="Cichocki N."/>
            <person name="Veneault-Fourrey C."/>
            <person name="LaButti K."/>
            <person name="Lindquist E.A."/>
            <person name="Lipzen A."/>
            <person name="Lundell T."/>
            <person name="Morin E."/>
            <person name="Murat C."/>
            <person name="Riley R."/>
            <person name="Ohm R."/>
            <person name="Sun H."/>
            <person name="Tunlid A."/>
            <person name="Henrissat B."/>
            <person name="Grigoriev I.V."/>
            <person name="Hibbett D.S."/>
            <person name="Martin F."/>
        </authorList>
    </citation>
    <scope>NUCLEOTIDE SEQUENCE [LARGE SCALE GENOMIC DNA]</scope>
    <source>
        <strain evidence="3">F 1598</strain>
    </source>
</reference>
<proteinExistence type="predicted"/>
<dbReference type="Proteomes" id="UP000054166">
    <property type="component" value="Unassembled WGS sequence"/>
</dbReference>
<evidence type="ECO:0000256" key="1">
    <source>
        <dbReference type="SAM" id="MobiDB-lite"/>
    </source>
</evidence>
<accession>A0A0C3AEQ8</accession>
<dbReference type="InParanoid" id="A0A0C3AEQ8"/>
<evidence type="ECO:0000313" key="2">
    <source>
        <dbReference type="EMBL" id="KIM72278.1"/>
    </source>
</evidence>
<dbReference type="HOGENOM" id="CLU_973564_0_0_1"/>
<dbReference type="EMBL" id="KN833145">
    <property type="protein sequence ID" value="KIM72278.1"/>
    <property type="molecule type" value="Genomic_DNA"/>
</dbReference>
<dbReference type="AlphaFoldDB" id="A0A0C3AEQ8"/>
<reference evidence="2 3" key="1">
    <citation type="submission" date="2014-04" db="EMBL/GenBank/DDBJ databases">
        <authorList>
            <consortium name="DOE Joint Genome Institute"/>
            <person name="Kuo A."/>
            <person name="Tarkka M."/>
            <person name="Buscot F."/>
            <person name="Kohler A."/>
            <person name="Nagy L.G."/>
            <person name="Floudas D."/>
            <person name="Copeland A."/>
            <person name="Barry K.W."/>
            <person name="Cichocki N."/>
            <person name="Veneault-Fourrey C."/>
            <person name="LaButti K."/>
            <person name="Lindquist E.A."/>
            <person name="Lipzen A."/>
            <person name="Lundell T."/>
            <person name="Morin E."/>
            <person name="Murat C."/>
            <person name="Sun H."/>
            <person name="Tunlid A."/>
            <person name="Henrissat B."/>
            <person name="Grigoriev I.V."/>
            <person name="Hibbett D.S."/>
            <person name="Martin F."/>
            <person name="Nordberg H.P."/>
            <person name="Cantor M.N."/>
            <person name="Hua S.X."/>
        </authorList>
    </citation>
    <scope>NUCLEOTIDE SEQUENCE [LARGE SCALE GENOMIC DNA]</scope>
    <source>
        <strain evidence="2 3">F 1598</strain>
    </source>
</reference>
<evidence type="ECO:0000313" key="3">
    <source>
        <dbReference type="Proteomes" id="UP000054166"/>
    </source>
</evidence>
<name>A0A0C3AEQ8_PILCF</name>
<sequence>MSFEKSSRDLSKANIETFQKFHRFISQGRHDPTRFCVPVGYAEQMIYRQFDANPPAVPAEVPVRTISIDGHNTLVLIPPNQLPAPMGDTRVDNNNTFGSVHSRSGKANPKRPFDHDRATLKAKSDFGKAQIKSGEQRNCEATHEFSPCAAKEREQTISDLRDQNLEAMRMLAELQTATFAANAAHLAIPGQEARFGNRILDNRSSPTAEDEGPVAGPSMPKKKKNATRATRATAAAVVEPIEVIGAEDDDPMSEFAEVAYLQWRLNMELALLSFSRLNLDADPAKD</sequence>
<protein>
    <submittedName>
        <fullName evidence="2">Uncharacterized protein</fullName>
    </submittedName>
</protein>
<gene>
    <name evidence="2" type="ORF">PILCRDRAFT_804056</name>
</gene>
<organism evidence="2 3">
    <name type="scientific">Piloderma croceum (strain F 1598)</name>
    <dbReference type="NCBI Taxonomy" id="765440"/>
    <lineage>
        <taxon>Eukaryota</taxon>
        <taxon>Fungi</taxon>
        <taxon>Dikarya</taxon>
        <taxon>Basidiomycota</taxon>
        <taxon>Agaricomycotina</taxon>
        <taxon>Agaricomycetes</taxon>
        <taxon>Agaricomycetidae</taxon>
        <taxon>Atheliales</taxon>
        <taxon>Atheliaceae</taxon>
        <taxon>Piloderma</taxon>
    </lineage>
</organism>
<keyword evidence="3" id="KW-1185">Reference proteome</keyword>
<feature type="region of interest" description="Disordered" evidence="1">
    <location>
        <begin position="201"/>
        <end position="228"/>
    </location>
</feature>